<name>Q05GM3_ARATH</name>
<feature type="region of interest" description="Disordered" evidence="2">
    <location>
        <begin position="191"/>
        <end position="241"/>
    </location>
</feature>
<dbReference type="ExpressionAtlas" id="Q05GM3">
    <property type="expression patterns" value="baseline and differential"/>
</dbReference>
<dbReference type="InterPro" id="IPR003545">
    <property type="entry name" value="Telomerase_RT"/>
</dbReference>
<dbReference type="EC" id="2.7.7.49" evidence="1"/>
<accession>Q05GM3</accession>
<evidence type="ECO:0000256" key="1">
    <source>
        <dbReference type="RuleBase" id="RU365061"/>
    </source>
</evidence>
<dbReference type="AlphaFoldDB" id="Q05GM3"/>
<protein>
    <recommendedName>
        <fullName evidence="1">Telomerase reverse transcriptase</fullName>
        <ecNumber evidence="1">2.7.7.49</ecNumber>
    </recommendedName>
    <alternativeName>
        <fullName evidence="1">Telomerase catalytic subunit</fullName>
    </alternativeName>
</protein>
<sequence>MPRKPRHRVPEILWRLFGNRARNLNDAIVDLIPNRNIQPEQCRCRGQGCLGCSSDKPAFLLRSDDPIHYRKLLHRCFVVLHEQTPPLLDFSPTSWWSQREIVERIIEMMQSGCDCQNVICARYDKYDQSSPILELLTSSSWEFLLKRVGHDVMVYLLQQTSIFLPLLGKKHQQVSGPPLCIKHKRTLSVHENKRKRDDNVQPPTKRQWLSSAVDDCPKDDSATITPIVGEDVDQHREKKTTKRSRIYLKRRRKQRKVNFKKVDCNAPCITPSTNGKVSTGNDEMNLHIGINGSLTDFVKQAKQVKRNKNFKFGLSETYSVIPPNRILQWF</sequence>
<dbReference type="GO" id="GO:0005634">
    <property type="term" value="C:nucleus"/>
    <property type="evidence" value="ECO:0007669"/>
    <property type="project" value="UniProtKB-SubCell"/>
</dbReference>
<comment type="subcellular location">
    <subcellularLocation>
        <location evidence="1">Nucleus</location>
    </subcellularLocation>
    <subcellularLocation>
        <location evidence="1">Chromosome</location>
        <location evidence="1">Telomere</location>
    </subcellularLocation>
</comment>
<keyword evidence="1" id="KW-0460">Magnesium</keyword>
<feature type="compositionally biased region" description="Polar residues" evidence="2">
    <location>
        <begin position="201"/>
        <end position="210"/>
    </location>
</feature>
<comment type="catalytic activity">
    <reaction evidence="1">
        <text>DNA(n) + a 2'-deoxyribonucleoside 5'-triphosphate = DNA(n+1) + diphosphate</text>
        <dbReference type="Rhea" id="RHEA:22508"/>
        <dbReference type="Rhea" id="RHEA-COMP:17339"/>
        <dbReference type="Rhea" id="RHEA-COMP:17340"/>
        <dbReference type="ChEBI" id="CHEBI:33019"/>
        <dbReference type="ChEBI" id="CHEBI:61560"/>
        <dbReference type="ChEBI" id="CHEBI:173112"/>
        <dbReference type="EC" id="2.7.7.49"/>
    </reaction>
</comment>
<keyword evidence="1" id="KW-0539">Nucleus</keyword>
<keyword evidence="1" id="KW-0779">Telomere</keyword>
<comment type="similarity">
    <text evidence="1">Belongs to the reverse transcriptase family. Telomerase subfamily.</text>
</comment>
<keyword evidence="1" id="KW-0695">RNA-directed DNA polymerase</keyword>
<evidence type="ECO:0000256" key="2">
    <source>
        <dbReference type="SAM" id="MobiDB-lite"/>
    </source>
</evidence>
<keyword evidence="1" id="KW-0548">Nucleotidyltransferase</keyword>
<dbReference type="GO" id="GO:0000781">
    <property type="term" value="C:chromosome, telomeric region"/>
    <property type="evidence" value="ECO:0007669"/>
    <property type="project" value="UniProtKB-SubCell"/>
</dbReference>
<keyword evidence="1" id="KW-0479">Metal-binding</keyword>
<gene>
    <name evidence="3" type="primary">tert</name>
</gene>
<reference evidence="3" key="1">
    <citation type="journal article" date="2007" name="J. Cell Sci.">
        <title>Arabidopsis POT1A interacts with TERT-V(I8), an N-terminal splicing variant of telomerase.</title>
        <authorList>
            <person name="Rossignol P."/>
            <person name="Collier S."/>
            <person name="Bush M."/>
            <person name="Shaw P."/>
            <person name="Doonan J.H."/>
        </authorList>
    </citation>
    <scope>NUCLEOTIDE SEQUENCE</scope>
</reference>
<comment type="function">
    <text evidence="1">Telomerase is a ribonucleoprotein enzyme essential for the replication of chromosome termini in most eukaryotes. It elongates telomeres. It is a reverse transcriptase that adds simple sequence repeats to chromosome ends by copying a template sequence within the RNA component of the enzyme.</text>
</comment>
<organism evidence="3">
    <name type="scientific">Arabidopsis thaliana</name>
    <name type="common">Mouse-ear cress</name>
    <dbReference type="NCBI Taxonomy" id="3702"/>
    <lineage>
        <taxon>Eukaryota</taxon>
        <taxon>Viridiplantae</taxon>
        <taxon>Streptophyta</taxon>
        <taxon>Embryophyta</taxon>
        <taxon>Tracheophyta</taxon>
        <taxon>Spermatophyta</taxon>
        <taxon>Magnoliopsida</taxon>
        <taxon>eudicotyledons</taxon>
        <taxon>Gunneridae</taxon>
        <taxon>Pentapetalae</taxon>
        <taxon>rosids</taxon>
        <taxon>malvids</taxon>
        <taxon>Brassicales</taxon>
        <taxon>Brassicaceae</taxon>
        <taxon>Camelineae</taxon>
        <taxon>Arabidopsis</taxon>
    </lineage>
</organism>
<evidence type="ECO:0000313" key="3">
    <source>
        <dbReference type="EMBL" id="CAL34145.1"/>
    </source>
</evidence>
<keyword evidence="1" id="KW-0808">Transferase</keyword>
<dbReference type="GO" id="GO:0003720">
    <property type="term" value="F:telomerase activity"/>
    <property type="evidence" value="ECO:0007669"/>
    <property type="project" value="InterPro"/>
</dbReference>
<dbReference type="GO" id="GO:0003677">
    <property type="term" value="F:DNA binding"/>
    <property type="evidence" value="ECO:0007669"/>
    <property type="project" value="InterPro"/>
</dbReference>
<dbReference type="PANTHER" id="PTHR12066">
    <property type="entry name" value="TELOMERASE REVERSE TRANSCRIPTASE"/>
    <property type="match status" value="1"/>
</dbReference>
<dbReference type="EMBL" id="AM384991">
    <property type="protein sequence ID" value="CAL34145.1"/>
    <property type="molecule type" value="mRNA"/>
</dbReference>
<proteinExistence type="evidence at transcript level"/>
<dbReference type="GO" id="GO:0046872">
    <property type="term" value="F:metal ion binding"/>
    <property type="evidence" value="ECO:0007669"/>
    <property type="project" value="UniProtKB-KW"/>
</dbReference>
<keyword evidence="1" id="KW-0158">Chromosome</keyword>
<dbReference type="GO" id="GO:0000723">
    <property type="term" value="P:telomere maintenance"/>
    <property type="evidence" value="ECO:0007669"/>
    <property type="project" value="InterPro"/>
</dbReference>
<dbReference type="PANTHER" id="PTHR12066:SF0">
    <property type="entry name" value="TELOMERASE REVERSE TRANSCRIPTASE"/>
    <property type="match status" value="1"/>
</dbReference>